<organism evidence="1">
    <name type="scientific">candidate division WOR-3 bacterium</name>
    <dbReference type="NCBI Taxonomy" id="2052148"/>
    <lineage>
        <taxon>Bacteria</taxon>
        <taxon>Bacteria division WOR-3</taxon>
    </lineage>
</organism>
<dbReference type="Pfam" id="PF10771">
    <property type="entry name" value="DUF2582"/>
    <property type="match status" value="1"/>
</dbReference>
<gene>
    <name evidence="1" type="ORF">ENV60_00305</name>
</gene>
<evidence type="ECO:0008006" key="2">
    <source>
        <dbReference type="Google" id="ProtNLM"/>
    </source>
</evidence>
<dbReference type="InterPro" id="IPR019707">
    <property type="entry name" value="DUF2582"/>
</dbReference>
<proteinExistence type="predicted"/>
<sequence length="79" mass="9221">MGETPDVQYQRSKMINEIGLAAGAIWRKLNEEGEMVITRLKRKSGLSISMFYLGLGWLAREDKLNFRREKRTIYVSLKK</sequence>
<protein>
    <recommendedName>
        <fullName evidence="2">Winged helix-turn-helix domain-containing protein</fullName>
    </recommendedName>
</protein>
<name>A0A7C4TA93_UNCW3</name>
<reference evidence="1" key="1">
    <citation type="journal article" date="2020" name="mSystems">
        <title>Genome- and Community-Level Interaction Insights into Carbon Utilization and Element Cycling Functions of Hydrothermarchaeota in Hydrothermal Sediment.</title>
        <authorList>
            <person name="Zhou Z."/>
            <person name="Liu Y."/>
            <person name="Xu W."/>
            <person name="Pan J."/>
            <person name="Luo Z.H."/>
            <person name="Li M."/>
        </authorList>
    </citation>
    <scope>NUCLEOTIDE SEQUENCE [LARGE SCALE GENOMIC DNA]</scope>
    <source>
        <strain evidence="1">SpSt-774</strain>
    </source>
</reference>
<dbReference type="EMBL" id="DTGZ01000006">
    <property type="protein sequence ID" value="HGV96728.1"/>
    <property type="molecule type" value="Genomic_DNA"/>
</dbReference>
<dbReference type="AlphaFoldDB" id="A0A7C4TA93"/>
<dbReference type="Gene3D" id="1.10.10.10">
    <property type="entry name" value="Winged helix-like DNA-binding domain superfamily/Winged helix DNA-binding domain"/>
    <property type="match status" value="1"/>
</dbReference>
<evidence type="ECO:0000313" key="1">
    <source>
        <dbReference type="EMBL" id="HGV96728.1"/>
    </source>
</evidence>
<comment type="caution">
    <text evidence="1">The sequence shown here is derived from an EMBL/GenBank/DDBJ whole genome shotgun (WGS) entry which is preliminary data.</text>
</comment>
<accession>A0A7C4TA93</accession>
<dbReference type="InterPro" id="IPR036388">
    <property type="entry name" value="WH-like_DNA-bd_sf"/>
</dbReference>